<dbReference type="Pfam" id="PF23106">
    <property type="entry name" value="EGF_Teneurin"/>
    <property type="match status" value="2"/>
</dbReference>
<feature type="compositionally biased region" description="Low complexity" evidence="1">
    <location>
        <begin position="457"/>
        <end position="480"/>
    </location>
</feature>
<feature type="domain" description="EGF-like" evidence="3 4">
    <location>
        <begin position="212"/>
        <end position="223"/>
    </location>
</feature>
<dbReference type="SMART" id="SM00181">
    <property type="entry name" value="EGF"/>
    <property type="match status" value="2"/>
</dbReference>
<keyword evidence="6" id="KW-1185">Reference proteome</keyword>
<dbReference type="EMBL" id="VWRR01000005">
    <property type="protein sequence ID" value="KAF6003965.1"/>
    <property type="molecule type" value="Genomic_DNA"/>
</dbReference>
<dbReference type="PANTHER" id="PTHR24035:SF109">
    <property type="entry name" value="PROTEIN DRAPER"/>
    <property type="match status" value="1"/>
</dbReference>
<feature type="region of interest" description="Disordered" evidence="1">
    <location>
        <begin position="1"/>
        <end position="23"/>
    </location>
</feature>
<keyword evidence="2" id="KW-1133">Transmembrane helix</keyword>
<evidence type="ECO:0000259" key="4">
    <source>
        <dbReference type="PROSITE" id="PS01186"/>
    </source>
</evidence>
<evidence type="ECO:0000256" key="2">
    <source>
        <dbReference type="SAM" id="Phobius"/>
    </source>
</evidence>
<dbReference type="PROSITE" id="PS01186">
    <property type="entry name" value="EGF_2"/>
    <property type="match status" value="1"/>
</dbReference>
<dbReference type="PROSITE" id="PS00022">
    <property type="entry name" value="EGF_1"/>
    <property type="match status" value="2"/>
</dbReference>
<evidence type="ECO:0000313" key="5">
    <source>
        <dbReference type="EMBL" id="KAF6003965.1"/>
    </source>
</evidence>
<feature type="domain" description="EGF-like" evidence="3">
    <location>
        <begin position="164"/>
        <end position="175"/>
    </location>
</feature>
<accession>A0A7J7ILG0</accession>
<feature type="transmembrane region" description="Helical" evidence="2">
    <location>
        <begin position="28"/>
        <end position="47"/>
    </location>
</feature>
<feature type="compositionally biased region" description="Polar residues" evidence="1">
    <location>
        <begin position="1"/>
        <end position="11"/>
    </location>
</feature>
<protein>
    <recommendedName>
        <fullName evidence="3 4">EGF-like domain-containing protein</fullName>
    </recommendedName>
</protein>
<dbReference type="InterPro" id="IPR052108">
    <property type="entry name" value="MEGF/SIB"/>
</dbReference>
<name>A0A7J7ILG0_9RHOD</name>
<dbReference type="OrthoDB" id="6130531at2759"/>
<dbReference type="Proteomes" id="UP000530660">
    <property type="component" value="Unassembled WGS sequence"/>
</dbReference>
<dbReference type="PANTHER" id="PTHR24035">
    <property type="entry name" value="MULTIPLE EPIDERMAL GROWTH FACTOR-LIKE DOMAINS PROTEIN"/>
    <property type="match status" value="1"/>
</dbReference>
<feature type="region of interest" description="Disordered" evidence="1">
    <location>
        <begin position="443"/>
        <end position="481"/>
    </location>
</feature>
<organism evidence="5 6">
    <name type="scientific">Cyanidiococcus yangmingshanensis</name>
    <dbReference type="NCBI Taxonomy" id="2690220"/>
    <lineage>
        <taxon>Eukaryota</taxon>
        <taxon>Rhodophyta</taxon>
        <taxon>Bangiophyceae</taxon>
        <taxon>Cyanidiales</taxon>
        <taxon>Cyanidiaceae</taxon>
        <taxon>Cyanidiococcus</taxon>
    </lineage>
</organism>
<keyword evidence="2" id="KW-0812">Transmembrane</keyword>
<reference evidence="5 6" key="1">
    <citation type="journal article" date="2020" name="J. Phycol.">
        <title>Comparative genome analysis reveals Cyanidiococcus gen. nov., a new extremophilic red algal genus sister to Cyanidioschyzon (Cyanidioschyzonaceae, Rhodophyta).</title>
        <authorList>
            <person name="Liu S.-L."/>
            <person name="Chiang Y.-R."/>
            <person name="Yoon H.S."/>
            <person name="Fu H.-Y."/>
        </authorList>
    </citation>
    <scope>NUCLEOTIDE SEQUENCE [LARGE SCALE GENOMIC DNA]</scope>
    <source>
        <strain evidence="5 6">THAL066</strain>
    </source>
</reference>
<proteinExistence type="predicted"/>
<sequence length="507" mass="54146">MTRVSSWSLRTSPVPARNKRSGRRRRRGAFTALFVVSVTFLLGLWVGSRTCRTFTRSFVTPTAVERQVKTSNRSLRNLGRAADASWCGVWPAPCSGHGTCRLQRGLPTPYPASAGSEDDSSDLPANSIAFCQCDAGWAPPACDRPLCRGGGHCSGNGVCVEGNCVCEGAWRGNACDLFAAVETPTPRCARDAQTGLVCGGVQQGICETNGTCTCQPGWTGSACEQATLSSVYQLARFGAGTLSPCKASPSPQSTPFVVAVLPPAEQGRRWLGFQAQLVPTQGQFLSGTSLPWLCLAYDLAERLASNALVAAFDIVVTRWIEESSSGERSWLLTAAISVPETWQINATLEHYLVQVLPIKLGAPIHVTNVLVGHGVFLNIANETNDGQRLLGRSVNQRSAVGSSSVSVLEAFGIAAMGVVVFTTVLALLLVGDAWWQRRQFGAKETSDPVETSPRTMAAANPSGNASPSAPNSATTASSSPLGMNLEELVTISLSPERPWRYRSWRRR</sequence>
<comment type="caution">
    <text evidence="5">The sequence shown here is derived from an EMBL/GenBank/DDBJ whole genome shotgun (WGS) entry which is preliminary data.</text>
</comment>
<keyword evidence="2" id="KW-0472">Membrane</keyword>
<dbReference type="Gene3D" id="2.10.25.10">
    <property type="entry name" value="Laminin"/>
    <property type="match status" value="2"/>
</dbReference>
<evidence type="ECO:0000256" key="1">
    <source>
        <dbReference type="SAM" id="MobiDB-lite"/>
    </source>
</evidence>
<evidence type="ECO:0000313" key="6">
    <source>
        <dbReference type="Proteomes" id="UP000530660"/>
    </source>
</evidence>
<dbReference type="AlphaFoldDB" id="A0A7J7ILG0"/>
<gene>
    <name evidence="5" type="ORF">F1559_004448</name>
</gene>
<evidence type="ECO:0000259" key="3">
    <source>
        <dbReference type="PROSITE" id="PS00022"/>
    </source>
</evidence>
<dbReference type="InterPro" id="IPR000742">
    <property type="entry name" value="EGF"/>
</dbReference>
<feature type="transmembrane region" description="Helical" evidence="2">
    <location>
        <begin position="410"/>
        <end position="430"/>
    </location>
</feature>